<feature type="transmembrane region" description="Helical" evidence="8">
    <location>
        <begin position="490"/>
        <end position="508"/>
    </location>
</feature>
<dbReference type="PANTHER" id="PTHR33452">
    <property type="entry name" value="OXIDOREDUCTASE CATD-RELATED"/>
    <property type="match status" value="1"/>
</dbReference>
<keyword evidence="4 8" id="KW-0812">Transmembrane</keyword>
<dbReference type="Pfam" id="PF07681">
    <property type="entry name" value="DoxX"/>
    <property type="match status" value="1"/>
</dbReference>
<feature type="compositionally biased region" description="Basic and acidic residues" evidence="7">
    <location>
        <begin position="193"/>
        <end position="217"/>
    </location>
</feature>
<comment type="subcellular location">
    <subcellularLocation>
        <location evidence="1">Cell membrane</location>
        <topology evidence="1">Multi-pass membrane protein</topology>
    </subcellularLocation>
</comment>
<evidence type="ECO:0000256" key="3">
    <source>
        <dbReference type="ARBA" id="ARBA00022475"/>
    </source>
</evidence>
<name>Q4JUN1_CORJK</name>
<feature type="compositionally biased region" description="Low complexity" evidence="7">
    <location>
        <begin position="17"/>
        <end position="28"/>
    </location>
</feature>
<dbReference type="InterPro" id="IPR051907">
    <property type="entry name" value="DoxX-like_oxidoreductase"/>
</dbReference>
<feature type="compositionally biased region" description="Basic and acidic residues" evidence="7">
    <location>
        <begin position="67"/>
        <end position="82"/>
    </location>
</feature>
<feature type="transmembrane region" description="Helical" evidence="8">
    <location>
        <begin position="420"/>
        <end position="437"/>
    </location>
</feature>
<evidence type="ECO:0000256" key="2">
    <source>
        <dbReference type="ARBA" id="ARBA00006679"/>
    </source>
</evidence>
<feature type="transmembrane region" description="Helical" evidence="8">
    <location>
        <begin position="449"/>
        <end position="469"/>
    </location>
</feature>
<accession>Q4JUN1</accession>
<feature type="transmembrane region" description="Helical" evidence="8">
    <location>
        <begin position="396"/>
        <end position="413"/>
    </location>
</feature>
<evidence type="ECO:0000313" key="10">
    <source>
        <dbReference type="Proteomes" id="UP000000545"/>
    </source>
</evidence>
<dbReference type="Proteomes" id="UP000000545">
    <property type="component" value="Chromosome"/>
</dbReference>
<protein>
    <submittedName>
        <fullName evidence="9">Putative membrane protein</fullName>
    </submittedName>
</protein>
<keyword evidence="3" id="KW-1003">Cell membrane</keyword>
<dbReference type="InterPro" id="IPR032808">
    <property type="entry name" value="DoxX"/>
</dbReference>
<organism evidence="9 10">
    <name type="scientific">Corynebacterium jeikeium (strain K411)</name>
    <dbReference type="NCBI Taxonomy" id="306537"/>
    <lineage>
        <taxon>Bacteria</taxon>
        <taxon>Bacillati</taxon>
        <taxon>Actinomycetota</taxon>
        <taxon>Actinomycetes</taxon>
        <taxon>Mycobacteriales</taxon>
        <taxon>Corynebacteriaceae</taxon>
        <taxon>Corynebacterium</taxon>
    </lineage>
</organism>
<dbReference type="eggNOG" id="COG2259">
    <property type="taxonomic scope" value="Bacteria"/>
</dbReference>
<proteinExistence type="inferred from homology"/>
<gene>
    <name evidence="9" type="ordered locus">jk1305</name>
</gene>
<keyword evidence="6 8" id="KW-0472">Membrane</keyword>
<feature type="compositionally biased region" description="Basic and acidic residues" evidence="7">
    <location>
        <begin position="154"/>
        <end position="169"/>
    </location>
</feature>
<sequence length="515" mass="51618">MTSRTNRAGQNSLGSVNNNAKPNNPDDALFGNSADDLADDLNNDIDVPVYRRDAQKPAGSATPAKATKIEKPGEEADGKETVSEETVGEEIVESSAAGDAKSDVREPDKASGVAAEQPKTSAPVEADTPEAGTPIEEKPAKRDIYAVLGRARPQRIESRPSEPEVDLSKLDASQPAAGAGPAGADSNAGARVDSGHTDGPSDRWGKVDDAKPAERDNAPANDQAFSRPATNNAGTGVAAAGAGAAGTGVAAGTAVDADTAADAGVAGDNRDAVATDRDGANVDDTAAGAAGAGAAGAGVAAGTAADADTAADAGVAGDGRDAANGDRNAAAAAGTDAAGAVAEVKRGTTSFGLFILRAVLGAYLLVRGLQTLFAFGGDPGVDVFQSQLENYNFTDILAIGIPVAEVVAGGLLLLGLVTPFGAALATIVSGFMAFHNLDSFQGTLWPYGLNPYVQLWAALTVASISLIFLGPGRISLDRSRGWATRPLASAWIFFVVAAAATAALWLGVGGGNPFN</sequence>
<evidence type="ECO:0000256" key="1">
    <source>
        <dbReference type="ARBA" id="ARBA00004651"/>
    </source>
</evidence>
<comment type="similarity">
    <text evidence="2">Belongs to the DoxX family.</text>
</comment>
<dbReference type="PATRIC" id="fig|306537.10.peg.1324"/>
<evidence type="ECO:0000256" key="6">
    <source>
        <dbReference type="ARBA" id="ARBA00023136"/>
    </source>
</evidence>
<keyword evidence="5 8" id="KW-1133">Transmembrane helix</keyword>
<dbReference type="STRING" id="306537.jk1305"/>
<evidence type="ECO:0000256" key="5">
    <source>
        <dbReference type="ARBA" id="ARBA00022989"/>
    </source>
</evidence>
<evidence type="ECO:0000256" key="4">
    <source>
        <dbReference type="ARBA" id="ARBA00022692"/>
    </source>
</evidence>
<evidence type="ECO:0000256" key="8">
    <source>
        <dbReference type="SAM" id="Phobius"/>
    </source>
</evidence>
<reference evidence="9 10" key="1">
    <citation type="journal article" date="2005" name="J. Bacteriol.">
        <title>Complete genome sequence and analysis of the multiresistant nosocomial pathogen Corynebacterium jeikeium K411, a lipid-requiring bacterium of the human skin flora.</title>
        <authorList>
            <person name="Tauch A."/>
            <person name="Kaiser O."/>
            <person name="Hain T."/>
            <person name="Goesmann A."/>
            <person name="Weisshaar B."/>
            <person name="Albersmeier A."/>
            <person name="Bekel T."/>
            <person name="Bischoff N."/>
            <person name="Brune I."/>
            <person name="Chakraborty T."/>
            <person name="Kalinowski J."/>
            <person name="Meyer F."/>
            <person name="Rupp O."/>
            <person name="Schneiker S."/>
            <person name="Viehoever P."/>
            <person name="Puehler A."/>
        </authorList>
    </citation>
    <scope>NUCLEOTIDE SEQUENCE [LARGE SCALE GENOMIC DNA]</scope>
    <source>
        <strain evidence="9 10">K411</strain>
    </source>
</reference>
<feature type="compositionally biased region" description="Polar residues" evidence="7">
    <location>
        <begin position="1"/>
        <end position="16"/>
    </location>
</feature>
<feature type="transmembrane region" description="Helical" evidence="8">
    <location>
        <begin position="354"/>
        <end position="376"/>
    </location>
</feature>
<evidence type="ECO:0000256" key="7">
    <source>
        <dbReference type="SAM" id="MobiDB-lite"/>
    </source>
</evidence>
<dbReference type="GO" id="GO:0005886">
    <property type="term" value="C:plasma membrane"/>
    <property type="evidence" value="ECO:0007669"/>
    <property type="project" value="UniProtKB-SubCell"/>
</dbReference>
<dbReference type="EMBL" id="CR931997">
    <property type="protein sequence ID" value="CAI37476.1"/>
    <property type="molecule type" value="Genomic_DNA"/>
</dbReference>
<evidence type="ECO:0000313" key="9">
    <source>
        <dbReference type="EMBL" id="CAI37476.1"/>
    </source>
</evidence>
<feature type="compositionally biased region" description="Basic and acidic residues" evidence="7">
    <location>
        <begin position="135"/>
        <end position="144"/>
    </location>
</feature>
<dbReference type="KEGG" id="cjk:jk1305"/>
<feature type="compositionally biased region" description="Basic and acidic residues" evidence="7">
    <location>
        <begin position="100"/>
        <end position="109"/>
    </location>
</feature>
<dbReference type="AlphaFoldDB" id="Q4JUN1"/>
<dbReference type="HOGENOM" id="CLU_607955_0_0_11"/>
<keyword evidence="10" id="KW-1185">Reference proteome</keyword>
<feature type="region of interest" description="Disordered" evidence="7">
    <location>
        <begin position="1"/>
        <end position="232"/>
    </location>
</feature>
<dbReference type="PANTHER" id="PTHR33452:SF1">
    <property type="entry name" value="INNER MEMBRANE PROTEIN YPHA-RELATED"/>
    <property type="match status" value="1"/>
</dbReference>
<feature type="compositionally biased region" description="Low complexity" evidence="7">
    <location>
        <begin position="171"/>
        <end position="190"/>
    </location>
</feature>